<keyword evidence="3" id="KW-0064">Aspartyl protease</keyword>
<dbReference type="PROSITE" id="PS51767">
    <property type="entry name" value="PEPTIDASE_A1"/>
    <property type="match status" value="1"/>
</dbReference>
<dbReference type="AlphaFoldDB" id="A0A498KN45"/>
<evidence type="ECO:0000256" key="2">
    <source>
        <dbReference type="ARBA" id="ARBA00022670"/>
    </source>
</evidence>
<keyword evidence="4" id="KW-0378">Hydrolase</keyword>
<keyword evidence="7" id="KW-0862">Zinc</keyword>
<dbReference type="STRING" id="3750.A0A498KN45"/>
<feature type="active site" evidence="6">
    <location>
        <position position="73"/>
    </location>
</feature>
<dbReference type="InterPro" id="IPR034161">
    <property type="entry name" value="Pepsin-like_plant"/>
</dbReference>
<dbReference type="PANTHER" id="PTHR47965">
    <property type="entry name" value="ASPARTYL PROTEASE-RELATED"/>
    <property type="match status" value="1"/>
</dbReference>
<dbReference type="InterPro" id="IPR013083">
    <property type="entry name" value="Znf_RING/FYVE/PHD"/>
</dbReference>
<dbReference type="InterPro" id="IPR032861">
    <property type="entry name" value="TAXi_N"/>
</dbReference>
<dbReference type="GO" id="GO:0004190">
    <property type="term" value="F:aspartic-type endopeptidase activity"/>
    <property type="evidence" value="ECO:0007669"/>
    <property type="project" value="UniProtKB-KW"/>
</dbReference>
<keyword evidence="2" id="KW-0645">Protease</keyword>
<feature type="signal peptide" evidence="8">
    <location>
        <begin position="1"/>
        <end position="19"/>
    </location>
</feature>
<sequence>MPILLPLLLLQLLTTLCFSEPKPETLILPLKTQTLPHGSLPKSTNKLSFHHNVTLTISLSVGSPPQQVTMVLDTGSELSWLRCKKAPNFNSVFNPLASKSYSPVPCSSPVCRTRTRDFPTPVSCDPKKLCHSILSYVDASSIEGNLAWETFNLGSSAQPGTIFGCMDSGSSSNAEEDAKTTGLMGMNRGSLSFVTQMGFPKFSYCISGRDSSGVLLFGEAKFDWLKPLNYTPLVHISTPLPYFDRVAYTVQLEGIRVGGKLLPLPKSVFVPDHSGAGQTMVDSGTQFTFLLGPVYTALKKEFTQQTKPVLNILNDPNFVFQGAIDLCFQVPTNRPSLPALPTVTLMFRGAEMSVSGERLLYRVPGMVRGGNQVYCFTYGNSDLLGIEAFVIGHYHQQNVWMEFDLEKSRVGVAEEGVVSISQDSNSDGDFGLSVGPRVHAAKRVRVDSNLCTLQLAPFLPPKKRLHGVVVKRRRFIRLLNSTNMSFVFRGTRADIESGFPEFIPERRAMLLIPFGPNFHLLPLESKGGGVSIHHALSIPTHLLFLSQLWLVLGVFLMATTLRMYATCQQLQAQAQVHAAAASGLLGHTELRLRMPPSISLATRGRLQGLRLQLALLDREFDDLDYETLRALDSDNVPAASSMSEEEINALPVHKYKAVGPQNGASSMQQASSSVPSETQETVDAVGSTKAMEDELTCSVCLEQVTVGELIRSLPCLHQFHASCIDPWLKQQGTCPVCKFRAGSGLHENGQDGMDASYRV</sequence>
<dbReference type="FunFam" id="2.40.70.10:FF:000046">
    <property type="entry name" value="Aspartic proteinase PCS1"/>
    <property type="match status" value="1"/>
</dbReference>
<dbReference type="Pfam" id="PF13639">
    <property type="entry name" value="zf-RING_2"/>
    <property type="match status" value="1"/>
</dbReference>
<evidence type="ECO:0000256" key="5">
    <source>
        <dbReference type="ARBA" id="ARBA00023180"/>
    </source>
</evidence>
<accession>A0A498KN45</accession>
<dbReference type="InterPro" id="IPR021109">
    <property type="entry name" value="Peptidase_aspartic_dom_sf"/>
</dbReference>
<feature type="active site" evidence="6">
    <location>
        <position position="282"/>
    </location>
</feature>
<dbReference type="PANTHER" id="PTHR47965:SF49">
    <property type="entry name" value="EUKARYOTIC ASPARTYL PROTEASE FAMILY PROTEIN"/>
    <property type="match status" value="1"/>
</dbReference>
<keyword evidence="12" id="KW-1185">Reference proteome</keyword>
<dbReference type="GO" id="GO:0008270">
    <property type="term" value="F:zinc ion binding"/>
    <property type="evidence" value="ECO:0007669"/>
    <property type="project" value="UniProtKB-KW"/>
</dbReference>
<comment type="similarity">
    <text evidence="1">Belongs to the peptidase A1 family.</text>
</comment>
<feature type="chain" id="PRO_5019844070" description="RING-type domain-containing protein" evidence="8">
    <location>
        <begin position="20"/>
        <end position="759"/>
    </location>
</feature>
<dbReference type="GO" id="GO:0006508">
    <property type="term" value="P:proteolysis"/>
    <property type="evidence" value="ECO:0007669"/>
    <property type="project" value="UniProtKB-KW"/>
</dbReference>
<evidence type="ECO:0000256" key="7">
    <source>
        <dbReference type="PROSITE-ProRule" id="PRU00175"/>
    </source>
</evidence>
<dbReference type="Gene3D" id="3.30.40.10">
    <property type="entry name" value="Zinc/RING finger domain, C3HC4 (zinc finger)"/>
    <property type="match status" value="1"/>
</dbReference>
<dbReference type="PROSITE" id="PS50089">
    <property type="entry name" value="ZF_RING_2"/>
    <property type="match status" value="1"/>
</dbReference>
<feature type="domain" description="Peptidase A1" evidence="10">
    <location>
        <begin position="55"/>
        <end position="413"/>
    </location>
</feature>
<evidence type="ECO:0000313" key="12">
    <source>
        <dbReference type="Proteomes" id="UP000290289"/>
    </source>
</evidence>
<dbReference type="InterPro" id="IPR033121">
    <property type="entry name" value="PEPTIDASE_A1"/>
</dbReference>
<keyword evidence="7" id="KW-0863">Zinc-finger</keyword>
<keyword evidence="7" id="KW-0479">Metal-binding</keyword>
<dbReference type="InterPro" id="IPR001461">
    <property type="entry name" value="Aspartic_peptidase_A1"/>
</dbReference>
<protein>
    <recommendedName>
        <fullName evidence="13">RING-type domain-containing protein</fullName>
    </recommendedName>
</protein>
<evidence type="ECO:0000256" key="6">
    <source>
        <dbReference type="PIRSR" id="PIRSR601461-1"/>
    </source>
</evidence>
<evidence type="ECO:0000256" key="3">
    <source>
        <dbReference type="ARBA" id="ARBA00022750"/>
    </source>
</evidence>
<dbReference type="InterPro" id="IPR032799">
    <property type="entry name" value="TAXi_C"/>
</dbReference>
<keyword evidence="8" id="KW-0732">Signal</keyword>
<dbReference type="SMART" id="SM00184">
    <property type="entry name" value="RING"/>
    <property type="match status" value="1"/>
</dbReference>
<dbReference type="Pfam" id="PF14541">
    <property type="entry name" value="TAXi_C"/>
    <property type="match status" value="1"/>
</dbReference>
<dbReference type="SUPFAM" id="SSF50630">
    <property type="entry name" value="Acid proteases"/>
    <property type="match status" value="1"/>
</dbReference>
<dbReference type="FunFam" id="2.40.70.10:FF:000073">
    <property type="entry name" value="Aspartic proteinase PCS1"/>
    <property type="match status" value="1"/>
</dbReference>
<dbReference type="CDD" id="cd16454">
    <property type="entry name" value="RING-H2_PA-TM-RING"/>
    <property type="match status" value="1"/>
</dbReference>
<dbReference type="Pfam" id="PF14543">
    <property type="entry name" value="TAXi_N"/>
    <property type="match status" value="1"/>
</dbReference>
<comment type="caution">
    <text evidence="11">The sequence shown here is derived from an EMBL/GenBank/DDBJ whole genome shotgun (WGS) entry which is preliminary data.</text>
</comment>
<evidence type="ECO:0000259" key="9">
    <source>
        <dbReference type="PROSITE" id="PS50089"/>
    </source>
</evidence>
<reference evidence="11 12" key="1">
    <citation type="submission" date="2018-10" db="EMBL/GenBank/DDBJ databases">
        <title>A high-quality apple genome assembly.</title>
        <authorList>
            <person name="Hu J."/>
        </authorList>
    </citation>
    <scope>NUCLEOTIDE SEQUENCE [LARGE SCALE GENOMIC DNA]</scope>
    <source>
        <strain evidence="12">cv. HFTH1</strain>
        <tissue evidence="11">Young leaf</tissue>
    </source>
</reference>
<dbReference type="InterPro" id="IPR001969">
    <property type="entry name" value="Aspartic_peptidase_AS"/>
</dbReference>
<dbReference type="InterPro" id="IPR001841">
    <property type="entry name" value="Znf_RING"/>
</dbReference>
<dbReference type="SUPFAM" id="SSF57850">
    <property type="entry name" value="RING/U-box"/>
    <property type="match status" value="1"/>
</dbReference>
<feature type="domain" description="RING-type" evidence="9">
    <location>
        <begin position="697"/>
        <end position="738"/>
    </location>
</feature>
<organism evidence="11 12">
    <name type="scientific">Malus domestica</name>
    <name type="common">Apple</name>
    <name type="synonym">Pyrus malus</name>
    <dbReference type="NCBI Taxonomy" id="3750"/>
    <lineage>
        <taxon>Eukaryota</taxon>
        <taxon>Viridiplantae</taxon>
        <taxon>Streptophyta</taxon>
        <taxon>Embryophyta</taxon>
        <taxon>Tracheophyta</taxon>
        <taxon>Spermatophyta</taxon>
        <taxon>Magnoliopsida</taxon>
        <taxon>eudicotyledons</taxon>
        <taxon>Gunneridae</taxon>
        <taxon>Pentapetalae</taxon>
        <taxon>rosids</taxon>
        <taxon>fabids</taxon>
        <taxon>Rosales</taxon>
        <taxon>Rosaceae</taxon>
        <taxon>Amygdaloideae</taxon>
        <taxon>Maleae</taxon>
        <taxon>Malus</taxon>
    </lineage>
</organism>
<dbReference type="PROSITE" id="PS00141">
    <property type="entry name" value="ASP_PROTEASE"/>
    <property type="match status" value="1"/>
</dbReference>
<dbReference type="EMBL" id="RDQH01000327">
    <property type="protein sequence ID" value="RXI08936.1"/>
    <property type="molecule type" value="Genomic_DNA"/>
</dbReference>
<dbReference type="Proteomes" id="UP000290289">
    <property type="component" value="Chromosome 1"/>
</dbReference>
<name>A0A498KN45_MALDO</name>
<gene>
    <name evidence="11" type="ORF">DVH24_023080</name>
</gene>
<evidence type="ECO:0008006" key="13">
    <source>
        <dbReference type="Google" id="ProtNLM"/>
    </source>
</evidence>
<proteinExistence type="inferred from homology"/>
<evidence type="ECO:0000256" key="8">
    <source>
        <dbReference type="SAM" id="SignalP"/>
    </source>
</evidence>
<keyword evidence="5" id="KW-0325">Glycoprotein</keyword>
<evidence type="ECO:0000313" key="11">
    <source>
        <dbReference type="EMBL" id="RXI08936.1"/>
    </source>
</evidence>
<evidence type="ECO:0000256" key="4">
    <source>
        <dbReference type="ARBA" id="ARBA00022801"/>
    </source>
</evidence>
<dbReference type="Gene3D" id="2.40.70.10">
    <property type="entry name" value="Acid Proteases"/>
    <property type="match status" value="2"/>
</dbReference>
<dbReference type="CDD" id="cd05476">
    <property type="entry name" value="pepsin_A_like_plant"/>
    <property type="match status" value="1"/>
</dbReference>
<evidence type="ECO:0000256" key="1">
    <source>
        <dbReference type="ARBA" id="ARBA00007447"/>
    </source>
</evidence>
<evidence type="ECO:0000259" key="10">
    <source>
        <dbReference type="PROSITE" id="PS51767"/>
    </source>
</evidence>